<dbReference type="InterPro" id="IPR001138">
    <property type="entry name" value="Zn2Cys6_DnaBD"/>
</dbReference>
<dbReference type="Pfam" id="PF04082">
    <property type="entry name" value="Fungal_trans"/>
    <property type="match status" value="1"/>
</dbReference>
<dbReference type="GO" id="GO:0005634">
    <property type="term" value="C:nucleus"/>
    <property type="evidence" value="ECO:0007669"/>
    <property type="project" value="UniProtKB-SubCell"/>
</dbReference>
<evidence type="ECO:0000256" key="4">
    <source>
        <dbReference type="SAM" id="MobiDB-lite"/>
    </source>
</evidence>
<dbReference type="Gene3D" id="4.10.240.10">
    <property type="entry name" value="Zn(2)-C6 fungal-type DNA-binding domain"/>
    <property type="match status" value="1"/>
</dbReference>
<sequence length="638" mass="71542">MPPERTSVPRQEPVSCQLCRQRKLKCSRHYPCSNCQARGVSCVYKTLDSAVQQTPIASPSTLSDVLTENVEIKSRLTKLERLIEGRLAPGSDKHITGPAPPLRYTKHVPPKPIAGPKIQIVELEGLVKCFSDTENPSSCIPFPTRDKGLKLLEQYTCLLHGMMPIVHCPTVKDKLEGIYANATQPFGSINTADIALILAIFSSVAFYCHVDVGAHSCFPSNTEALLVACKWAKISIDSTWPPRDDLTPIEGLQVIMMYYFLVHHMEGLSPLVRLMHNSTVAIARDLGLHKTDMTERQNLTRQEIIDQEISRRVWWHLCGTDWQLAQLPGPTEGTYLVNPRHHKVKLPRNITDEDLLTQDANFARPPTEPTPMAYFLQRIRIGEISRTIVDTCFDGPYAPPPWEQDYQMVLFTDGLYEKLLNDLPPFLAFDEDGKSQTTAMDAKYPYVGLIRQITNIMVYTRRLKLHMPYIGLSTQTEQYAHSGRVCLQSAKRILQMQETLKSTPLTDPASSMRMTSILRHLLHGLVLMIMGLRNNVEHEGGPPIRGPRPHNPINDAEQVLDGVKQHIKSADTFLDSLKALLATHEAQLSPPDPLPAGGFPVGQQDPTLTPDSTQWAEADLGMNLANFEFDIAWDQFLS</sequence>
<dbReference type="GO" id="GO:0008270">
    <property type="term" value="F:zinc ion binding"/>
    <property type="evidence" value="ECO:0007669"/>
    <property type="project" value="InterPro"/>
</dbReference>
<comment type="subcellular location">
    <subcellularLocation>
        <location evidence="1">Nucleus</location>
    </subcellularLocation>
</comment>
<dbReference type="SUPFAM" id="SSF57701">
    <property type="entry name" value="Zn2/Cys6 DNA-binding domain"/>
    <property type="match status" value="1"/>
</dbReference>
<organism evidence="6 7">
    <name type="scientific">Myriangium duriaei CBS 260.36</name>
    <dbReference type="NCBI Taxonomy" id="1168546"/>
    <lineage>
        <taxon>Eukaryota</taxon>
        <taxon>Fungi</taxon>
        <taxon>Dikarya</taxon>
        <taxon>Ascomycota</taxon>
        <taxon>Pezizomycotina</taxon>
        <taxon>Dothideomycetes</taxon>
        <taxon>Dothideomycetidae</taxon>
        <taxon>Myriangiales</taxon>
        <taxon>Myriangiaceae</taxon>
        <taxon>Myriangium</taxon>
    </lineage>
</organism>
<dbReference type="PROSITE" id="PS00463">
    <property type="entry name" value="ZN2_CY6_FUNGAL_1"/>
    <property type="match status" value="1"/>
</dbReference>
<dbReference type="PROSITE" id="PS50048">
    <property type="entry name" value="ZN2_CY6_FUNGAL_2"/>
    <property type="match status" value="1"/>
</dbReference>
<feature type="domain" description="Zn(2)-C6 fungal-type" evidence="5">
    <location>
        <begin position="15"/>
        <end position="44"/>
    </location>
</feature>
<keyword evidence="3" id="KW-0539">Nucleus</keyword>
<evidence type="ECO:0000313" key="6">
    <source>
        <dbReference type="EMBL" id="KAF2148772.1"/>
    </source>
</evidence>
<accession>A0A9P4IVT3</accession>
<evidence type="ECO:0000256" key="3">
    <source>
        <dbReference type="ARBA" id="ARBA00023242"/>
    </source>
</evidence>
<evidence type="ECO:0000259" key="5">
    <source>
        <dbReference type="PROSITE" id="PS50048"/>
    </source>
</evidence>
<evidence type="ECO:0000256" key="1">
    <source>
        <dbReference type="ARBA" id="ARBA00004123"/>
    </source>
</evidence>
<reference evidence="6" key="1">
    <citation type="journal article" date="2020" name="Stud. Mycol.">
        <title>101 Dothideomycetes genomes: a test case for predicting lifestyles and emergence of pathogens.</title>
        <authorList>
            <person name="Haridas S."/>
            <person name="Albert R."/>
            <person name="Binder M."/>
            <person name="Bloem J."/>
            <person name="Labutti K."/>
            <person name="Salamov A."/>
            <person name="Andreopoulos B."/>
            <person name="Baker S."/>
            <person name="Barry K."/>
            <person name="Bills G."/>
            <person name="Bluhm B."/>
            <person name="Cannon C."/>
            <person name="Castanera R."/>
            <person name="Culley D."/>
            <person name="Daum C."/>
            <person name="Ezra D."/>
            <person name="Gonzalez J."/>
            <person name="Henrissat B."/>
            <person name="Kuo A."/>
            <person name="Liang C."/>
            <person name="Lipzen A."/>
            <person name="Lutzoni F."/>
            <person name="Magnuson J."/>
            <person name="Mondo S."/>
            <person name="Nolan M."/>
            <person name="Ohm R."/>
            <person name="Pangilinan J."/>
            <person name="Park H.-J."/>
            <person name="Ramirez L."/>
            <person name="Alfaro M."/>
            <person name="Sun H."/>
            <person name="Tritt A."/>
            <person name="Yoshinaga Y."/>
            <person name="Zwiers L.-H."/>
            <person name="Turgeon B."/>
            <person name="Goodwin S."/>
            <person name="Spatafora J."/>
            <person name="Crous P."/>
            <person name="Grigoriev I."/>
        </authorList>
    </citation>
    <scope>NUCLEOTIDE SEQUENCE</scope>
    <source>
        <strain evidence="6">CBS 260.36</strain>
    </source>
</reference>
<dbReference type="InterPro" id="IPR007219">
    <property type="entry name" value="XnlR_reg_dom"/>
</dbReference>
<dbReference type="GO" id="GO:0000981">
    <property type="term" value="F:DNA-binding transcription factor activity, RNA polymerase II-specific"/>
    <property type="evidence" value="ECO:0007669"/>
    <property type="project" value="InterPro"/>
</dbReference>
<dbReference type="SMART" id="SM00066">
    <property type="entry name" value="GAL4"/>
    <property type="match status" value="1"/>
</dbReference>
<name>A0A9P4IVT3_9PEZI</name>
<dbReference type="EMBL" id="ML996092">
    <property type="protein sequence ID" value="KAF2148772.1"/>
    <property type="molecule type" value="Genomic_DNA"/>
</dbReference>
<dbReference type="InterPro" id="IPR050613">
    <property type="entry name" value="Sec_Metabolite_Reg"/>
</dbReference>
<dbReference type="InterPro" id="IPR036864">
    <property type="entry name" value="Zn2-C6_fun-type_DNA-bd_sf"/>
</dbReference>
<evidence type="ECO:0000313" key="7">
    <source>
        <dbReference type="Proteomes" id="UP000799439"/>
    </source>
</evidence>
<evidence type="ECO:0000256" key="2">
    <source>
        <dbReference type="ARBA" id="ARBA00022723"/>
    </source>
</evidence>
<proteinExistence type="predicted"/>
<dbReference type="PANTHER" id="PTHR31001">
    <property type="entry name" value="UNCHARACTERIZED TRANSCRIPTIONAL REGULATORY PROTEIN"/>
    <property type="match status" value="1"/>
</dbReference>
<keyword evidence="7" id="KW-1185">Reference proteome</keyword>
<dbReference type="CDD" id="cd00067">
    <property type="entry name" value="GAL4"/>
    <property type="match status" value="1"/>
</dbReference>
<comment type="caution">
    <text evidence="6">The sequence shown here is derived from an EMBL/GenBank/DDBJ whole genome shotgun (WGS) entry which is preliminary data.</text>
</comment>
<dbReference type="PANTHER" id="PTHR31001:SF90">
    <property type="entry name" value="CENTROMERE DNA-BINDING PROTEIN COMPLEX CBF3 SUBUNIT B"/>
    <property type="match status" value="1"/>
</dbReference>
<gene>
    <name evidence="6" type="ORF">K461DRAFT_52557</name>
</gene>
<keyword evidence="2" id="KW-0479">Metal-binding</keyword>
<dbReference type="Pfam" id="PF00172">
    <property type="entry name" value="Zn_clus"/>
    <property type="match status" value="1"/>
</dbReference>
<protein>
    <recommendedName>
        <fullName evidence="5">Zn(2)-C6 fungal-type domain-containing protein</fullName>
    </recommendedName>
</protein>
<dbReference type="GO" id="GO:0003677">
    <property type="term" value="F:DNA binding"/>
    <property type="evidence" value="ECO:0007669"/>
    <property type="project" value="InterPro"/>
</dbReference>
<dbReference type="AlphaFoldDB" id="A0A9P4IVT3"/>
<feature type="region of interest" description="Disordered" evidence="4">
    <location>
        <begin position="89"/>
        <end position="108"/>
    </location>
</feature>
<dbReference type="Proteomes" id="UP000799439">
    <property type="component" value="Unassembled WGS sequence"/>
</dbReference>
<dbReference type="GO" id="GO:0006351">
    <property type="term" value="P:DNA-templated transcription"/>
    <property type="evidence" value="ECO:0007669"/>
    <property type="project" value="InterPro"/>
</dbReference>
<dbReference type="OrthoDB" id="3014581at2759"/>
<dbReference type="CDD" id="cd12148">
    <property type="entry name" value="fungal_TF_MHR"/>
    <property type="match status" value="1"/>
</dbReference>